<dbReference type="SUPFAM" id="SSF48452">
    <property type="entry name" value="TPR-like"/>
    <property type="match status" value="2"/>
</dbReference>
<evidence type="ECO:0000313" key="4">
    <source>
        <dbReference type="EMBL" id="CAD9037928.1"/>
    </source>
</evidence>
<name>A0A7S1JBJ6_9EUGL</name>
<gene>
    <name evidence="4" type="ORF">EGYM00392_LOCUS49088</name>
</gene>
<feature type="compositionally biased region" description="Low complexity" evidence="3">
    <location>
        <begin position="140"/>
        <end position="156"/>
    </location>
</feature>
<sequence length="449" mass="49413">MSLQMEIELDICMAKLQKLKDEGLLSHEEYEARANELSAKMDDMKTYLQNRKSMRDTYPTGTTAPLLSACFLNTAGVDVGYVKVNAYCVLCKTFRAAMFLDEWRCHSCQGQAFLYPPPKADQDRIRQQQLFDQHKEDASTKTASASAKSNDAKSTTPQLKAKDGPKLLGMKREAEEPLTPAAKLQRISEVDIKPTCARFGFYGDLSAEKVKDAGAAAYKEKKYVEAIALWSHAGKLAPKSSITYLIHSNLSQAYLAFGIPNKALAEAERCISAAPAWDKGYIRKTGALQAVKHVTFAIAACKKGLQLGSQATVTTSTGPITVPNVCRSLLEEKLQELSAVAARVDEMKDAGNASVKEEKWKHAISSYNAAINIDASNHLLFSNRSLCYLKLNDVEAAMKDADMCVELAPKWPKGYLRQAEVMKAKGMRIEACQAEDTAESLMEALKNRG</sequence>
<feature type="region of interest" description="Disordered" evidence="3">
    <location>
        <begin position="133"/>
        <end position="165"/>
    </location>
</feature>
<dbReference type="EMBL" id="HBGA01132463">
    <property type="protein sequence ID" value="CAD9037928.1"/>
    <property type="molecule type" value="Transcribed_RNA"/>
</dbReference>
<dbReference type="AlphaFoldDB" id="A0A7S1JBJ6"/>
<dbReference type="GO" id="GO:0051879">
    <property type="term" value="F:Hsp90 protein binding"/>
    <property type="evidence" value="ECO:0007669"/>
    <property type="project" value="TreeGrafter"/>
</dbReference>
<protein>
    <submittedName>
        <fullName evidence="4">Uncharacterized protein</fullName>
    </submittedName>
</protein>
<evidence type="ECO:0000256" key="1">
    <source>
        <dbReference type="ARBA" id="ARBA00022737"/>
    </source>
</evidence>
<keyword evidence="2" id="KW-0802">TPR repeat</keyword>
<keyword evidence="1" id="KW-0677">Repeat</keyword>
<dbReference type="PANTHER" id="PTHR22904:SF523">
    <property type="entry name" value="STRESS-INDUCED-PHOSPHOPROTEIN 1"/>
    <property type="match status" value="1"/>
</dbReference>
<reference evidence="4" key="1">
    <citation type="submission" date="2021-01" db="EMBL/GenBank/DDBJ databases">
        <authorList>
            <person name="Corre E."/>
            <person name="Pelletier E."/>
            <person name="Niang G."/>
            <person name="Scheremetjew M."/>
            <person name="Finn R."/>
            <person name="Kale V."/>
            <person name="Holt S."/>
            <person name="Cochrane G."/>
            <person name="Meng A."/>
            <person name="Brown T."/>
            <person name="Cohen L."/>
        </authorList>
    </citation>
    <scope>NUCLEOTIDE SEQUENCE</scope>
    <source>
        <strain evidence="4">NIES-381</strain>
    </source>
</reference>
<dbReference type="InterPro" id="IPR011990">
    <property type="entry name" value="TPR-like_helical_dom_sf"/>
</dbReference>
<dbReference type="InterPro" id="IPR019734">
    <property type="entry name" value="TPR_rpt"/>
</dbReference>
<dbReference type="Gene3D" id="1.25.40.10">
    <property type="entry name" value="Tetratricopeptide repeat domain"/>
    <property type="match status" value="2"/>
</dbReference>
<organism evidence="4">
    <name type="scientific">Eutreptiella gymnastica</name>
    <dbReference type="NCBI Taxonomy" id="73025"/>
    <lineage>
        <taxon>Eukaryota</taxon>
        <taxon>Discoba</taxon>
        <taxon>Euglenozoa</taxon>
        <taxon>Euglenida</taxon>
        <taxon>Spirocuta</taxon>
        <taxon>Euglenophyceae</taxon>
        <taxon>Eutreptiales</taxon>
        <taxon>Eutreptiaceae</taxon>
        <taxon>Eutreptiella</taxon>
    </lineage>
</organism>
<evidence type="ECO:0000256" key="3">
    <source>
        <dbReference type="SAM" id="MobiDB-lite"/>
    </source>
</evidence>
<accession>A0A7S1JBJ6</accession>
<proteinExistence type="predicted"/>
<evidence type="ECO:0000256" key="2">
    <source>
        <dbReference type="ARBA" id="ARBA00022803"/>
    </source>
</evidence>
<dbReference type="SMART" id="SM00028">
    <property type="entry name" value="TPR"/>
    <property type="match status" value="4"/>
</dbReference>
<dbReference type="PANTHER" id="PTHR22904">
    <property type="entry name" value="TPR REPEAT CONTAINING PROTEIN"/>
    <property type="match status" value="1"/>
</dbReference>